<reference evidence="2 3" key="1">
    <citation type="submission" date="2013-04" db="EMBL/GenBank/DDBJ databases">
        <authorList>
            <person name="Weinstock G."/>
            <person name="Sodergren E."/>
            <person name="Lobos E.A."/>
            <person name="Fulton L."/>
            <person name="Fulton R."/>
            <person name="Courtney L."/>
            <person name="Fronick C."/>
            <person name="O'Laughlin M."/>
            <person name="Godfrey J."/>
            <person name="Wilson R.M."/>
            <person name="Miner T."/>
            <person name="Farmer C."/>
            <person name="Delehaunty K."/>
            <person name="Cordes M."/>
            <person name="Minx P."/>
            <person name="Tomlinson C."/>
            <person name="Chen J."/>
            <person name="Wollam A."/>
            <person name="Pepin K.H."/>
            <person name="Palsikar V.B."/>
            <person name="Zhang X."/>
            <person name="Suruliraj S."/>
            <person name="Perna N.T."/>
            <person name="Plunkett G."/>
            <person name="Warren W."/>
            <person name="Mitreva M."/>
            <person name="Mardis E.R."/>
            <person name="Wilson R.K."/>
        </authorList>
    </citation>
    <scope>NUCLEOTIDE SEQUENCE [LARGE SCALE GENOMIC DNA]</scope>
    <source>
        <strain evidence="2 3">DSM 4568</strain>
    </source>
</reference>
<dbReference type="HOGENOM" id="CLU_2841753_0_0_6"/>
<dbReference type="Proteomes" id="UP000014585">
    <property type="component" value="Unassembled WGS sequence"/>
</dbReference>
<keyword evidence="1" id="KW-0472">Membrane</keyword>
<keyword evidence="1" id="KW-0812">Transmembrane</keyword>
<dbReference type="AlphaFoldDB" id="S3JUY6"/>
<keyword evidence="1" id="KW-1133">Transmembrane helix</keyword>
<evidence type="ECO:0000256" key="1">
    <source>
        <dbReference type="SAM" id="Phobius"/>
    </source>
</evidence>
<evidence type="ECO:0000313" key="3">
    <source>
        <dbReference type="Proteomes" id="UP000014585"/>
    </source>
</evidence>
<accession>S3JUY6</accession>
<name>S3JUY6_9ENTR</name>
<dbReference type="EMBL" id="ATDT01000020">
    <property type="protein sequence ID" value="EPF16964.1"/>
    <property type="molecule type" value="Genomic_DNA"/>
</dbReference>
<gene>
    <name evidence="2" type="ORF">HMPREF0201_02199</name>
</gene>
<proteinExistence type="predicted"/>
<evidence type="ECO:0000313" key="2">
    <source>
        <dbReference type="EMBL" id="EPF16964.1"/>
    </source>
</evidence>
<sequence>MIIITRSSESFILVIFGGSRSDIMVMLTWMLAVTEAKESFRGTSIKRASSRCFIMICSVYSFFNQ</sequence>
<comment type="caution">
    <text evidence="2">The sequence shown here is derived from an EMBL/GenBank/DDBJ whole genome shotgun (WGS) entry which is preliminary data.</text>
</comment>
<protein>
    <submittedName>
        <fullName evidence="2">Uncharacterized protein</fullName>
    </submittedName>
</protein>
<organism evidence="2 3">
    <name type="scientific">Cedecea davisae DSM 4568</name>
    <dbReference type="NCBI Taxonomy" id="566551"/>
    <lineage>
        <taxon>Bacteria</taxon>
        <taxon>Pseudomonadati</taxon>
        <taxon>Pseudomonadota</taxon>
        <taxon>Gammaproteobacteria</taxon>
        <taxon>Enterobacterales</taxon>
        <taxon>Enterobacteriaceae</taxon>
        <taxon>Cedecea</taxon>
    </lineage>
</organism>
<feature type="transmembrane region" description="Helical" evidence="1">
    <location>
        <begin position="12"/>
        <end position="32"/>
    </location>
</feature>